<dbReference type="OrthoDB" id="2279663at2759"/>
<reference evidence="1" key="1">
    <citation type="submission" date="2016-04" db="EMBL/GenBank/DDBJ databases">
        <authorList>
            <person name="Evans L.H."/>
            <person name="Alamgir A."/>
            <person name="Owens N."/>
            <person name="Weber N.D."/>
            <person name="Virtaneva K."/>
            <person name="Barbian K."/>
            <person name="Babar A."/>
            <person name="Rosenke K."/>
        </authorList>
    </citation>
    <scope>NUCLEOTIDE SEQUENCE [LARGE SCALE GENOMIC DNA]</scope>
    <source>
        <strain evidence="1">CBS 101.48</strain>
    </source>
</reference>
<keyword evidence="2" id="KW-1185">Reference proteome</keyword>
<dbReference type="EMBL" id="LT555210">
    <property type="protein sequence ID" value="SAM09779.1"/>
    <property type="molecule type" value="Genomic_DNA"/>
</dbReference>
<sequence>MITLDELDDHYFDLSDDDDDDDDDDDNNNFCFDGHIHLDDSQINNTNREIIASIFDKVEQVSGYKYTSKGVANPRKRKSLAFYGWYAQWTDVQSPNSRRPD</sequence>
<evidence type="ECO:0000313" key="1">
    <source>
        <dbReference type="EMBL" id="SAM09779.1"/>
    </source>
</evidence>
<dbReference type="AlphaFoldDB" id="A0A168TB96"/>
<proteinExistence type="predicted"/>
<accession>A0A168TB96</accession>
<dbReference type="InParanoid" id="A0A168TB96"/>
<evidence type="ECO:0000313" key="2">
    <source>
        <dbReference type="Proteomes" id="UP000078561"/>
    </source>
</evidence>
<dbReference type="Proteomes" id="UP000078561">
    <property type="component" value="Unassembled WGS sequence"/>
</dbReference>
<protein>
    <submittedName>
        <fullName evidence="1">Uncharacterized protein</fullName>
    </submittedName>
</protein>
<organism evidence="1">
    <name type="scientific">Absidia glauca</name>
    <name type="common">Pin mould</name>
    <dbReference type="NCBI Taxonomy" id="4829"/>
    <lineage>
        <taxon>Eukaryota</taxon>
        <taxon>Fungi</taxon>
        <taxon>Fungi incertae sedis</taxon>
        <taxon>Mucoromycota</taxon>
        <taxon>Mucoromycotina</taxon>
        <taxon>Mucoromycetes</taxon>
        <taxon>Mucorales</taxon>
        <taxon>Cunninghamellaceae</taxon>
        <taxon>Absidia</taxon>
    </lineage>
</organism>
<name>A0A168TB96_ABSGL</name>
<gene>
    <name evidence="1" type="primary">ABSGL_15488.1 scaffold 17607</name>
</gene>